<feature type="region of interest" description="Disordered" evidence="1">
    <location>
        <begin position="19"/>
        <end position="89"/>
    </location>
</feature>
<comment type="caution">
    <text evidence="2">The sequence shown here is derived from an EMBL/GenBank/DDBJ whole genome shotgun (WGS) entry which is preliminary data.</text>
</comment>
<organism evidence="2 3">
    <name type="scientific">Cucumis melo var. makuwa</name>
    <name type="common">Oriental melon</name>
    <dbReference type="NCBI Taxonomy" id="1194695"/>
    <lineage>
        <taxon>Eukaryota</taxon>
        <taxon>Viridiplantae</taxon>
        <taxon>Streptophyta</taxon>
        <taxon>Embryophyta</taxon>
        <taxon>Tracheophyta</taxon>
        <taxon>Spermatophyta</taxon>
        <taxon>Magnoliopsida</taxon>
        <taxon>eudicotyledons</taxon>
        <taxon>Gunneridae</taxon>
        <taxon>Pentapetalae</taxon>
        <taxon>rosids</taxon>
        <taxon>fabids</taxon>
        <taxon>Cucurbitales</taxon>
        <taxon>Cucurbitaceae</taxon>
        <taxon>Benincaseae</taxon>
        <taxon>Cucumis</taxon>
    </lineage>
</organism>
<accession>A0A5A7UDZ7</accession>
<evidence type="ECO:0000313" key="3">
    <source>
        <dbReference type="Proteomes" id="UP000321393"/>
    </source>
</evidence>
<sequence>MPNQAGGSDKEKYQVMTLKSGRNLTIREPNSGCKNPTSTSTTKVDNSSKSSKPLNFSLTNDASSLQYNNIPNKEVKSTSQEEQCDELSN</sequence>
<protein>
    <submittedName>
        <fullName evidence="2">Uncharacterized protein</fullName>
    </submittedName>
</protein>
<reference evidence="2 3" key="1">
    <citation type="submission" date="2019-08" db="EMBL/GenBank/DDBJ databases">
        <title>Draft genome sequences of two oriental melons (Cucumis melo L. var makuwa).</title>
        <authorList>
            <person name="Kwon S.-Y."/>
        </authorList>
    </citation>
    <scope>NUCLEOTIDE SEQUENCE [LARGE SCALE GENOMIC DNA]</scope>
    <source>
        <strain evidence="3">cv. SW 3</strain>
        <tissue evidence="2">Leaf</tissue>
    </source>
</reference>
<gene>
    <name evidence="2" type="ORF">E6C27_scaffold428G00900</name>
</gene>
<name>A0A5A7UDZ7_CUCMM</name>
<evidence type="ECO:0000313" key="2">
    <source>
        <dbReference type="EMBL" id="KAA0053420.1"/>
    </source>
</evidence>
<proteinExistence type="predicted"/>
<feature type="compositionally biased region" description="Polar residues" evidence="1">
    <location>
        <begin position="32"/>
        <end position="81"/>
    </location>
</feature>
<dbReference type="AlphaFoldDB" id="A0A5A7UDZ7"/>
<dbReference type="EMBL" id="SSTE01009449">
    <property type="protein sequence ID" value="KAA0053420.1"/>
    <property type="molecule type" value="Genomic_DNA"/>
</dbReference>
<dbReference type="Proteomes" id="UP000321393">
    <property type="component" value="Unassembled WGS sequence"/>
</dbReference>
<evidence type="ECO:0000256" key="1">
    <source>
        <dbReference type="SAM" id="MobiDB-lite"/>
    </source>
</evidence>